<dbReference type="EMBL" id="AGUE01000001">
    <property type="protein sequence ID" value="EHL03861.1"/>
    <property type="molecule type" value="Genomic_DNA"/>
</dbReference>
<dbReference type="InParanoid" id="H0ECB8"/>
<dbReference type="AlphaFoldDB" id="H0ECB8"/>
<name>H0ECB8_GLAL7</name>
<protein>
    <submittedName>
        <fullName evidence="1">Uncharacterized protein</fullName>
    </submittedName>
</protein>
<organism evidence="1 2">
    <name type="scientific">Glarea lozoyensis (strain ATCC 74030 / MF5533)</name>
    <dbReference type="NCBI Taxonomy" id="1104152"/>
    <lineage>
        <taxon>Eukaryota</taxon>
        <taxon>Fungi</taxon>
        <taxon>Dikarya</taxon>
        <taxon>Ascomycota</taxon>
        <taxon>Pezizomycotina</taxon>
        <taxon>Leotiomycetes</taxon>
        <taxon>Helotiales</taxon>
        <taxon>Helotiaceae</taxon>
        <taxon>Glarea</taxon>
    </lineage>
</organism>
<keyword evidence="2" id="KW-1185">Reference proteome</keyword>
<dbReference type="HOGENOM" id="CLU_2794165_0_0_1"/>
<sequence>MHEPKGYTVPPIVVFNGCWSCREEARFDPAGPGMHGSRRGAVPRDLAEPDFSIEPELVYISCTKGDII</sequence>
<evidence type="ECO:0000313" key="2">
    <source>
        <dbReference type="Proteomes" id="UP000005446"/>
    </source>
</evidence>
<evidence type="ECO:0000313" key="1">
    <source>
        <dbReference type="EMBL" id="EHL03861.1"/>
    </source>
</evidence>
<accession>H0ECB8</accession>
<reference evidence="1 2" key="1">
    <citation type="journal article" date="2012" name="Eukaryot. Cell">
        <title>Genome sequence of the fungus Glarea lozoyensis: the first genome sequence of a species from the Helotiaceae family.</title>
        <authorList>
            <person name="Youssar L."/>
            <person name="Gruening B.A."/>
            <person name="Erxleben A."/>
            <person name="Guenther S."/>
            <person name="Huettel W."/>
        </authorList>
    </citation>
    <scope>NUCLEOTIDE SEQUENCE [LARGE SCALE GENOMIC DNA]</scope>
    <source>
        <strain evidence="2">ATCC 74030 / MF5533</strain>
    </source>
</reference>
<gene>
    <name evidence="1" type="ORF">M7I_0052</name>
</gene>
<proteinExistence type="predicted"/>
<comment type="caution">
    <text evidence="1">The sequence shown here is derived from an EMBL/GenBank/DDBJ whole genome shotgun (WGS) entry which is preliminary data.</text>
</comment>
<dbReference type="Proteomes" id="UP000005446">
    <property type="component" value="Unassembled WGS sequence"/>
</dbReference>